<feature type="compositionally biased region" description="Basic and acidic residues" evidence="1">
    <location>
        <begin position="77"/>
        <end position="87"/>
    </location>
</feature>
<evidence type="ECO:0000256" key="1">
    <source>
        <dbReference type="SAM" id="MobiDB-lite"/>
    </source>
</evidence>
<proteinExistence type="predicted"/>
<organism evidence="2 3">
    <name type="scientific">Danaus chrysippus</name>
    <name type="common">African queen</name>
    <dbReference type="NCBI Taxonomy" id="151541"/>
    <lineage>
        <taxon>Eukaryota</taxon>
        <taxon>Metazoa</taxon>
        <taxon>Ecdysozoa</taxon>
        <taxon>Arthropoda</taxon>
        <taxon>Hexapoda</taxon>
        <taxon>Insecta</taxon>
        <taxon>Pterygota</taxon>
        <taxon>Neoptera</taxon>
        <taxon>Endopterygota</taxon>
        <taxon>Lepidoptera</taxon>
        <taxon>Glossata</taxon>
        <taxon>Ditrysia</taxon>
        <taxon>Papilionoidea</taxon>
        <taxon>Nymphalidae</taxon>
        <taxon>Danainae</taxon>
        <taxon>Danaini</taxon>
        <taxon>Danaina</taxon>
        <taxon>Danaus</taxon>
        <taxon>Anosia</taxon>
    </lineage>
</organism>
<protein>
    <submittedName>
        <fullName evidence="2">(African queen) hypothetical protein</fullName>
    </submittedName>
</protein>
<accession>A0A8J2MX18</accession>
<feature type="region of interest" description="Disordered" evidence="1">
    <location>
        <begin position="47"/>
        <end position="87"/>
    </location>
</feature>
<gene>
    <name evidence="2" type="ORF">DCHRY22_LOCUS675</name>
</gene>
<dbReference type="Proteomes" id="UP000789524">
    <property type="component" value="Unassembled WGS sequence"/>
</dbReference>
<reference evidence="2" key="1">
    <citation type="submission" date="2021-09" db="EMBL/GenBank/DDBJ databases">
        <authorList>
            <person name="Martin H S."/>
        </authorList>
    </citation>
    <scope>NUCLEOTIDE SEQUENCE</scope>
</reference>
<name>A0A8J2MX18_9NEOP</name>
<sequence>MTSGTFLWVEDRFSQCNNYQAHESMRGGCLKTRGGGWDLGAVVVGDGRESRRPTRDAAAARMSPPVSTGPDVHCRRRDQPTHLHTEL</sequence>
<dbReference type="EMBL" id="CAKASE010000043">
    <property type="protein sequence ID" value="CAG9558624.1"/>
    <property type="molecule type" value="Genomic_DNA"/>
</dbReference>
<dbReference type="AlphaFoldDB" id="A0A8J2MX18"/>
<evidence type="ECO:0000313" key="2">
    <source>
        <dbReference type="EMBL" id="CAG9558624.1"/>
    </source>
</evidence>
<evidence type="ECO:0000313" key="3">
    <source>
        <dbReference type="Proteomes" id="UP000789524"/>
    </source>
</evidence>
<keyword evidence="3" id="KW-1185">Reference proteome</keyword>
<comment type="caution">
    <text evidence="2">The sequence shown here is derived from an EMBL/GenBank/DDBJ whole genome shotgun (WGS) entry which is preliminary data.</text>
</comment>